<proteinExistence type="predicted"/>
<evidence type="ECO:0000313" key="2">
    <source>
        <dbReference type="Proteomes" id="UP001302978"/>
    </source>
</evidence>
<dbReference type="SUPFAM" id="SSF48537">
    <property type="entry name" value="Phospholipase C/P1 nuclease"/>
    <property type="match status" value="1"/>
</dbReference>
<dbReference type="AlphaFoldDB" id="A0AA96V040"/>
<dbReference type="KEGG" id="mehf:MmiHf6_12270"/>
<gene>
    <name evidence="1" type="ORF">MmiHf6_12270</name>
</gene>
<accession>A0AA96V040</accession>
<keyword evidence="2" id="KW-1185">Reference proteome</keyword>
<organism evidence="1 2">
    <name type="scientific">Methanimicrococcus hongohii</name>
    <dbReference type="NCBI Taxonomy" id="3028295"/>
    <lineage>
        <taxon>Archaea</taxon>
        <taxon>Methanobacteriati</taxon>
        <taxon>Methanobacteriota</taxon>
        <taxon>Stenosarchaea group</taxon>
        <taxon>Methanomicrobia</taxon>
        <taxon>Methanosarcinales</taxon>
        <taxon>Methanosarcinaceae</taxon>
        <taxon>Methanimicrococcus</taxon>
    </lineage>
</organism>
<dbReference type="RefSeq" id="WP_316557074.1">
    <property type="nucleotide sequence ID" value="NZ_CP131059.1"/>
</dbReference>
<sequence>MIKSKFLVLLLILFAFTAMISLSVCADHDSDTSSIYNSTEGNSVASMDNSIDNNSALSIYNSTDRNTDKTEDVIEFIESGNVLSDNSHLWFDNQKNAELIELKYEKVPIDDAYSRDKLGNINVTDGILEAFTRFGLWLDEEKVDVVVEDTNIMYIDDDLRAIENYWVFATRPESKESRLEKIKNSKSKNPSSEEMVAFLEKFDEKYPLKYVYTGVVLFITVENKETLLSEISEEDLQMLEAIKNVLLEKKSMDLKWGSSNPNVHLDMSGTAAKKVGFNEYYINMIANNAAVPDDVDFIENIGGFDIAISLTPPYYILNGLVLNTVEYFYLKNYNHYYNPTNGFGGAIDSIEWMYYKTSISGPKEKKSANLSYSSHYMADLSMPLHTNYATEQVIQVINGTINGLGNEEPHFAYENDYVGANWTTGHNFSQYSKNENSYYPIYDLEAHSEYLANFSYSFSDEVWDCGVELANGTYIPSSSEFYATQYCIIEGQRSLNGLMLNGRQLIKTDFTNRQNITLQLGTSGNAVPKVDLTQLRVSLGVEDTANISLNGHQILKFVDSPTGGNLYIYDENGNQLGVMSQVNGKPAYENVTFDVSFIHSGSEMVIQIQKYDDGIFNGSRSYSYTTNSNMSTLVANMTGYQSNIDYISSEYDIYRENSLSEDYLNGFFEKKQDTGTFQLEKSGYRVRQIALENLRVSMGAGDSANISLNGHQILKFVDSSSGGNLYIYDENGTQLDVIYQVNGKPAYENVTFDVFIFHDKSKINIAIMIYDHGIYTDTYTYSYAINSDISSLRANMTGYQSNVDYISSQYWVLYEA</sequence>
<dbReference type="GO" id="GO:0016788">
    <property type="term" value="F:hydrolase activity, acting on ester bonds"/>
    <property type="evidence" value="ECO:0007669"/>
    <property type="project" value="InterPro"/>
</dbReference>
<evidence type="ECO:0000313" key="1">
    <source>
        <dbReference type="EMBL" id="WNY23904.1"/>
    </source>
</evidence>
<dbReference type="InterPro" id="IPR008947">
    <property type="entry name" value="PLipase_C/P1_nuclease_dom_sf"/>
</dbReference>
<dbReference type="Gene3D" id="1.10.575.10">
    <property type="entry name" value="P1 Nuclease"/>
    <property type="match status" value="1"/>
</dbReference>
<reference evidence="1 2" key="1">
    <citation type="submission" date="2023-07" db="EMBL/GenBank/DDBJ databases">
        <title>Closed genoem sequence of Methanomicrococcus sp. Hf6.</title>
        <authorList>
            <person name="Poehlein A."/>
            <person name="Protasov E."/>
            <person name="Platt K."/>
            <person name="Reeh H."/>
            <person name="Daniel R."/>
            <person name="Brune A."/>
        </authorList>
    </citation>
    <scope>NUCLEOTIDE SEQUENCE [LARGE SCALE GENOMIC DNA]</scope>
    <source>
        <strain evidence="1 2">Hf6</strain>
    </source>
</reference>
<dbReference type="Proteomes" id="UP001302978">
    <property type="component" value="Chromosome"/>
</dbReference>
<protein>
    <submittedName>
        <fullName evidence="1">Uncharacterized protein</fullName>
    </submittedName>
</protein>
<name>A0AA96V040_9EURY</name>
<dbReference type="EMBL" id="CP131059">
    <property type="protein sequence ID" value="WNY23904.1"/>
    <property type="molecule type" value="Genomic_DNA"/>
</dbReference>
<dbReference type="GeneID" id="85195808"/>